<accession>A0A6S5JMP6</accession>
<protein>
    <recommendedName>
        <fullName evidence="4">Ead/Ea22-like family protein</fullName>
    </recommendedName>
</protein>
<sequence>MSNIDKRALREAAEKATPGRIGDRIDGSGSIKYQCFGNDGSLVLQTDHKNMEYGFIGENSEADELFFRMCDPATVLALLDELDAKDRRIAELELKLEAAEKRIAELEAREVKLPNPHAHLIWIQAGHAPDDYWDDVAVSHSEKDKCCDGSDRYPVYALWEIKEALSAIGINIAAAGKGEDS</sequence>
<reference evidence="2 3" key="1">
    <citation type="submission" date="2019-12" db="EMBL/GenBank/DDBJ databases">
        <title>complete genome sequences of Enterobacter cloacae str. WP5-S18-CRE-02 isolated from wastewater treatment plant effluent.</title>
        <authorList>
            <person name="Sekizuka T."/>
            <person name="Itokawa K."/>
            <person name="Yatsu K."/>
            <person name="Inamine Y."/>
            <person name="Kuroda M."/>
        </authorList>
    </citation>
    <scope>NUCLEOTIDE SEQUENCE [LARGE SCALE GENOMIC DNA]</scope>
    <source>
        <strain evidence="2 3">WP5-S18-CRE-02</strain>
    </source>
</reference>
<evidence type="ECO:0008006" key="4">
    <source>
        <dbReference type="Google" id="ProtNLM"/>
    </source>
</evidence>
<dbReference type="RefSeq" id="WP_182944961.1">
    <property type="nucleotide sequence ID" value="NZ_AP022126.1"/>
</dbReference>
<dbReference type="Proteomes" id="UP000515488">
    <property type="component" value="Chromosome"/>
</dbReference>
<proteinExistence type="predicted"/>
<dbReference type="Pfam" id="PF13935">
    <property type="entry name" value="Ead_Ea22"/>
    <property type="match status" value="1"/>
</dbReference>
<name>A0A6S5JMP6_ENTCL</name>
<gene>
    <name evidence="2" type="ORF">WP5S18C02_30770</name>
</gene>
<evidence type="ECO:0000313" key="3">
    <source>
        <dbReference type="Proteomes" id="UP000515488"/>
    </source>
</evidence>
<feature type="coiled-coil region" evidence="1">
    <location>
        <begin position="75"/>
        <end position="109"/>
    </location>
</feature>
<evidence type="ECO:0000256" key="1">
    <source>
        <dbReference type="SAM" id="Coils"/>
    </source>
</evidence>
<dbReference type="InterPro" id="IPR025153">
    <property type="entry name" value="Ead_Ea22"/>
</dbReference>
<evidence type="ECO:0000313" key="2">
    <source>
        <dbReference type="EMBL" id="BBS32871.1"/>
    </source>
</evidence>
<keyword evidence="1" id="KW-0175">Coiled coil</keyword>
<dbReference type="AlphaFoldDB" id="A0A6S5JMP6"/>
<organism evidence="2 3">
    <name type="scientific">Enterobacter cloacae</name>
    <dbReference type="NCBI Taxonomy" id="550"/>
    <lineage>
        <taxon>Bacteria</taxon>
        <taxon>Pseudomonadati</taxon>
        <taxon>Pseudomonadota</taxon>
        <taxon>Gammaproteobacteria</taxon>
        <taxon>Enterobacterales</taxon>
        <taxon>Enterobacteriaceae</taxon>
        <taxon>Enterobacter</taxon>
        <taxon>Enterobacter cloacae complex</taxon>
    </lineage>
</organism>
<dbReference type="EMBL" id="AP022126">
    <property type="protein sequence ID" value="BBS32871.1"/>
    <property type="molecule type" value="Genomic_DNA"/>
</dbReference>